<feature type="domain" description="Methyltransferase type 11" evidence="4">
    <location>
        <begin position="49"/>
        <end position="135"/>
    </location>
</feature>
<name>K0JQQ3_SACES</name>
<dbReference type="GO" id="GO:0032259">
    <property type="term" value="P:methylation"/>
    <property type="evidence" value="ECO:0007669"/>
    <property type="project" value="UniProtKB-KW"/>
</dbReference>
<dbReference type="InterPro" id="IPR029063">
    <property type="entry name" value="SAM-dependent_MTases_sf"/>
</dbReference>
<organism evidence="5 6">
    <name type="scientific">Saccharothrix espanaensis (strain ATCC 51144 / DSM 44229 / JCM 9112 / NBRC 15066 / NRRL 15764)</name>
    <dbReference type="NCBI Taxonomy" id="1179773"/>
    <lineage>
        <taxon>Bacteria</taxon>
        <taxon>Bacillati</taxon>
        <taxon>Actinomycetota</taxon>
        <taxon>Actinomycetes</taxon>
        <taxon>Pseudonocardiales</taxon>
        <taxon>Pseudonocardiaceae</taxon>
        <taxon>Saccharothrix</taxon>
    </lineage>
</organism>
<dbReference type="eggNOG" id="COG2227">
    <property type="taxonomic scope" value="Bacteria"/>
</dbReference>
<evidence type="ECO:0000256" key="3">
    <source>
        <dbReference type="ARBA" id="ARBA00022679"/>
    </source>
</evidence>
<evidence type="ECO:0000256" key="1">
    <source>
        <dbReference type="ARBA" id="ARBA00008361"/>
    </source>
</evidence>
<dbReference type="BioCyc" id="SESP1179773:BN6_RS12020-MONOMER"/>
<dbReference type="EMBL" id="HE804045">
    <property type="protein sequence ID" value="CCH29785.1"/>
    <property type="molecule type" value="Genomic_DNA"/>
</dbReference>
<dbReference type="KEGG" id="sesp:BN6_24710"/>
<dbReference type="PANTHER" id="PTHR44942:SF4">
    <property type="entry name" value="METHYLTRANSFERASE TYPE 11 DOMAIN-CONTAINING PROTEIN"/>
    <property type="match status" value="1"/>
</dbReference>
<keyword evidence="2" id="KW-0489">Methyltransferase</keyword>
<evidence type="ECO:0000313" key="6">
    <source>
        <dbReference type="Proteomes" id="UP000006281"/>
    </source>
</evidence>
<dbReference type="HOGENOM" id="CLU_049344_7_0_11"/>
<dbReference type="AlphaFoldDB" id="K0JQQ3"/>
<sequence length="257" mass="27502">MLEPVGELHRDRARAGSFGSVAGQYDRYRPSYPDALLDDLAGLLPTAVLDVGCGTGKAAAALARRGLPVLGVEPDARMAEVARGHGLAVEVAAFEEWDAAGRTFDLVTCGEAWHWIDPARGVGKAAEVLRTGGTIARFWTLTVLDEAVTAAFEPVYREHAPEVTAVWRPNGHRTHATGPDLFGGSGLFTPAELRTYPWGRSLTGDEWTGMAATVSDHQRLGPERLTALLKALRATIDGLGGTVHAHQETYALVTVRT</sequence>
<dbReference type="Pfam" id="PF08241">
    <property type="entry name" value="Methyltransf_11"/>
    <property type="match status" value="1"/>
</dbReference>
<accession>K0JQQ3</accession>
<dbReference type="InterPro" id="IPR013216">
    <property type="entry name" value="Methyltransf_11"/>
</dbReference>
<comment type="similarity">
    <text evidence="1">Belongs to the methyltransferase superfamily.</text>
</comment>
<dbReference type="PANTHER" id="PTHR44942">
    <property type="entry name" value="METHYLTRANSF_11 DOMAIN-CONTAINING PROTEIN"/>
    <property type="match status" value="1"/>
</dbReference>
<dbReference type="Proteomes" id="UP000006281">
    <property type="component" value="Chromosome"/>
</dbReference>
<dbReference type="SUPFAM" id="SSF53335">
    <property type="entry name" value="S-adenosyl-L-methionine-dependent methyltransferases"/>
    <property type="match status" value="1"/>
</dbReference>
<evidence type="ECO:0000256" key="2">
    <source>
        <dbReference type="ARBA" id="ARBA00022603"/>
    </source>
</evidence>
<dbReference type="RefSeq" id="WP_015099897.1">
    <property type="nucleotide sequence ID" value="NC_019673.1"/>
</dbReference>
<gene>
    <name evidence="5" type="ordered locus">BN6_24710</name>
</gene>
<protein>
    <recommendedName>
        <fullName evidence="4">Methyltransferase type 11 domain-containing protein</fullName>
    </recommendedName>
</protein>
<dbReference type="GO" id="GO:0008757">
    <property type="term" value="F:S-adenosylmethionine-dependent methyltransferase activity"/>
    <property type="evidence" value="ECO:0007669"/>
    <property type="project" value="InterPro"/>
</dbReference>
<evidence type="ECO:0000313" key="5">
    <source>
        <dbReference type="EMBL" id="CCH29785.1"/>
    </source>
</evidence>
<dbReference type="CDD" id="cd02440">
    <property type="entry name" value="AdoMet_MTases"/>
    <property type="match status" value="1"/>
</dbReference>
<proteinExistence type="inferred from homology"/>
<dbReference type="Gene3D" id="3.40.50.150">
    <property type="entry name" value="Vaccinia Virus protein VP39"/>
    <property type="match status" value="1"/>
</dbReference>
<reference evidence="5 6" key="1">
    <citation type="journal article" date="2012" name="BMC Genomics">
        <title>Complete genome sequence of Saccharothrix espanaensis DSM 44229T and comparison to the other completely sequenced Pseudonocardiaceae.</title>
        <authorList>
            <person name="Strobel T."/>
            <person name="Al-Dilaimi A."/>
            <person name="Blom J."/>
            <person name="Gessner A."/>
            <person name="Kalinowski J."/>
            <person name="Luzhetska M."/>
            <person name="Puhler A."/>
            <person name="Szczepanowski R."/>
            <person name="Bechthold A."/>
            <person name="Ruckert C."/>
        </authorList>
    </citation>
    <scope>NUCLEOTIDE SEQUENCE [LARGE SCALE GENOMIC DNA]</scope>
    <source>
        <strain evidence="6">ATCC 51144 / DSM 44229 / JCM 9112 / NBRC 15066 / NRRL 15764</strain>
    </source>
</reference>
<dbReference type="PATRIC" id="fig|1179773.3.peg.2474"/>
<evidence type="ECO:0000259" key="4">
    <source>
        <dbReference type="Pfam" id="PF08241"/>
    </source>
</evidence>
<dbReference type="InterPro" id="IPR051052">
    <property type="entry name" value="Diverse_substrate_MTase"/>
</dbReference>
<keyword evidence="3" id="KW-0808">Transferase</keyword>
<keyword evidence="6" id="KW-1185">Reference proteome</keyword>
<dbReference type="STRING" id="1179773.BN6_24710"/>